<name>A0ABV2DCN4_9HYPH</name>
<dbReference type="EMBL" id="JBEWSZ010000001">
    <property type="protein sequence ID" value="MET2827810.1"/>
    <property type="molecule type" value="Genomic_DNA"/>
</dbReference>
<feature type="domain" description="Glycosyltransferase subfamily 4-like N-terminal" evidence="2">
    <location>
        <begin position="19"/>
        <end position="182"/>
    </location>
</feature>
<dbReference type="Gene3D" id="3.40.50.2000">
    <property type="entry name" value="Glycogen Phosphorylase B"/>
    <property type="match status" value="2"/>
</dbReference>
<organism evidence="3 4">
    <name type="scientific">Mesorhizobium shangrilense</name>
    <dbReference type="NCBI Taxonomy" id="460060"/>
    <lineage>
        <taxon>Bacteria</taxon>
        <taxon>Pseudomonadati</taxon>
        <taxon>Pseudomonadota</taxon>
        <taxon>Alphaproteobacteria</taxon>
        <taxon>Hyphomicrobiales</taxon>
        <taxon>Phyllobacteriaceae</taxon>
        <taxon>Mesorhizobium</taxon>
    </lineage>
</organism>
<dbReference type="PANTHER" id="PTHR45947">
    <property type="entry name" value="SULFOQUINOVOSYL TRANSFERASE SQD2"/>
    <property type="match status" value="1"/>
</dbReference>
<feature type="domain" description="Glycosyl transferase family 1" evidence="1">
    <location>
        <begin position="184"/>
        <end position="351"/>
    </location>
</feature>
<dbReference type="PANTHER" id="PTHR45947:SF3">
    <property type="entry name" value="SULFOQUINOVOSYL TRANSFERASE SQD2"/>
    <property type="match status" value="1"/>
</dbReference>
<protein>
    <submittedName>
        <fullName evidence="3">Glycosyltransferase</fullName>
        <ecNumber evidence="3">2.4.-.-</ecNumber>
    </submittedName>
</protein>
<proteinExistence type="predicted"/>
<evidence type="ECO:0000259" key="2">
    <source>
        <dbReference type="Pfam" id="PF13439"/>
    </source>
</evidence>
<evidence type="ECO:0000313" key="3">
    <source>
        <dbReference type="EMBL" id="MET2827810.1"/>
    </source>
</evidence>
<dbReference type="RefSeq" id="WP_354459819.1">
    <property type="nucleotide sequence ID" value="NZ_JBEWSZ010000001.1"/>
</dbReference>
<keyword evidence="3" id="KW-0808">Transferase</keyword>
<dbReference type="Pfam" id="PF00534">
    <property type="entry name" value="Glycos_transf_1"/>
    <property type="match status" value="1"/>
</dbReference>
<dbReference type="InterPro" id="IPR028098">
    <property type="entry name" value="Glyco_trans_4-like_N"/>
</dbReference>
<dbReference type="Proteomes" id="UP001548832">
    <property type="component" value="Unassembled WGS sequence"/>
</dbReference>
<keyword evidence="4" id="KW-1185">Reference proteome</keyword>
<dbReference type="InterPro" id="IPR001296">
    <property type="entry name" value="Glyco_trans_1"/>
</dbReference>
<dbReference type="GO" id="GO:0016757">
    <property type="term" value="F:glycosyltransferase activity"/>
    <property type="evidence" value="ECO:0007669"/>
    <property type="project" value="UniProtKB-KW"/>
</dbReference>
<comment type="caution">
    <text evidence="3">The sequence shown here is derived from an EMBL/GenBank/DDBJ whole genome shotgun (WGS) entry which is preliminary data.</text>
</comment>
<gene>
    <name evidence="3" type="ORF">ABVQ20_12575</name>
</gene>
<dbReference type="SUPFAM" id="SSF53756">
    <property type="entry name" value="UDP-Glycosyltransferase/glycogen phosphorylase"/>
    <property type="match status" value="1"/>
</dbReference>
<keyword evidence="3" id="KW-0328">Glycosyltransferase</keyword>
<dbReference type="InterPro" id="IPR050194">
    <property type="entry name" value="Glycosyltransferase_grp1"/>
</dbReference>
<accession>A0ABV2DCN4</accession>
<dbReference type="EC" id="2.4.-.-" evidence="3"/>
<evidence type="ECO:0000313" key="4">
    <source>
        <dbReference type="Proteomes" id="UP001548832"/>
    </source>
</evidence>
<sequence>MNAIRVAFVTASLSRHGAGVAAAVESLSAAVAARGLDVRVFGSNDPLWEESGPGTWKGAEALVLPSFGPASFGYVPRLVTELRKWNPDIVHTHGLWMHHSRSVLQWARQTAKPVVVSPHGMLAPRALAFSPGKKRLSRWLYQDSALRQARVLHATSAAEAEEIVGFGLKQPIAVIPNGIDPSEDEPAQLSGDADRPRVISIGRVHPIKALDQLVKAWAMIEPDFSGWDLKIVGPSELGYADQLQDLAKSLNLRNVEISGAVFGGQKIDLLRRAELFALPSLTENFALTVAESLSCGTPVISTKGAPWAGLVAHGCGWWIDHGVDAMATTLRSAMSLSADERRAMGARGREWMARDFGWDKIGRQTASVYRWLVEENTDRPECFYKRDQGK</sequence>
<dbReference type="Pfam" id="PF13439">
    <property type="entry name" value="Glyco_transf_4"/>
    <property type="match status" value="1"/>
</dbReference>
<evidence type="ECO:0000259" key="1">
    <source>
        <dbReference type="Pfam" id="PF00534"/>
    </source>
</evidence>
<reference evidence="3 4" key="1">
    <citation type="submission" date="2024-06" db="EMBL/GenBank/DDBJ databases">
        <authorList>
            <person name="Kim D.-U."/>
        </authorList>
    </citation>
    <scope>NUCLEOTIDE SEQUENCE [LARGE SCALE GENOMIC DNA]</scope>
    <source>
        <strain evidence="3 4">KACC15460</strain>
    </source>
</reference>